<dbReference type="EMBL" id="HBUE01237064">
    <property type="protein sequence ID" value="CAG6547495.1"/>
    <property type="molecule type" value="Transcribed_RNA"/>
</dbReference>
<dbReference type="EMBL" id="HBUE01344006">
    <property type="protein sequence ID" value="CAG6599709.1"/>
    <property type="molecule type" value="Transcribed_RNA"/>
</dbReference>
<dbReference type="EMBL" id="HBUE01344003">
    <property type="protein sequence ID" value="CAG6599704.1"/>
    <property type="molecule type" value="Transcribed_RNA"/>
</dbReference>
<dbReference type="EMBL" id="HBUE01344000">
    <property type="protein sequence ID" value="CAG6599698.1"/>
    <property type="molecule type" value="Transcribed_RNA"/>
</dbReference>
<evidence type="ECO:0000313" key="1">
    <source>
        <dbReference type="EMBL" id="CAG6599698.1"/>
    </source>
</evidence>
<dbReference type="AlphaFoldDB" id="A0A8D8L0V4"/>
<dbReference type="EMBL" id="HBUE01237065">
    <property type="protein sequence ID" value="CAG6547497.1"/>
    <property type="molecule type" value="Transcribed_RNA"/>
</dbReference>
<dbReference type="EMBL" id="HBUE01344001">
    <property type="protein sequence ID" value="CAG6599701.1"/>
    <property type="molecule type" value="Transcribed_RNA"/>
</dbReference>
<organism evidence="1">
    <name type="scientific">Culex pipiens</name>
    <name type="common">House mosquito</name>
    <dbReference type="NCBI Taxonomy" id="7175"/>
    <lineage>
        <taxon>Eukaryota</taxon>
        <taxon>Metazoa</taxon>
        <taxon>Ecdysozoa</taxon>
        <taxon>Arthropoda</taxon>
        <taxon>Hexapoda</taxon>
        <taxon>Insecta</taxon>
        <taxon>Pterygota</taxon>
        <taxon>Neoptera</taxon>
        <taxon>Endopterygota</taxon>
        <taxon>Diptera</taxon>
        <taxon>Nematocera</taxon>
        <taxon>Culicoidea</taxon>
        <taxon>Culicidae</taxon>
        <taxon>Culicinae</taxon>
        <taxon>Culicini</taxon>
        <taxon>Culex</taxon>
        <taxon>Culex</taxon>
    </lineage>
</organism>
<dbReference type="EMBL" id="HBUE01343996">
    <property type="protein sequence ID" value="CAG6599693.1"/>
    <property type="molecule type" value="Transcribed_RNA"/>
</dbReference>
<name>A0A8D8L0V4_CULPI</name>
<dbReference type="EMBL" id="HBUE01237070">
    <property type="protein sequence ID" value="CAG6547507.1"/>
    <property type="molecule type" value="Transcribed_RNA"/>
</dbReference>
<proteinExistence type="predicted"/>
<reference evidence="1" key="1">
    <citation type="submission" date="2021-05" db="EMBL/GenBank/DDBJ databases">
        <authorList>
            <person name="Alioto T."/>
            <person name="Alioto T."/>
            <person name="Gomez Garrido J."/>
        </authorList>
    </citation>
    <scope>NUCLEOTIDE SEQUENCE</scope>
</reference>
<protein>
    <submittedName>
        <fullName evidence="1">(northern house mosquito) hypothetical protein</fullName>
    </submittedName>
</protein>
<sequence>MRKSSGRICQAGRRCRDAVEVEVIWRIDRDSVHKEDRRSIDGFVPGRGFPAGQKALAEAHRERKDLDRKHADGNGQDQGVWIDHQGNIFDYLLAVNLDVICCC</sequence>
<dbReference type="EMBL" id="HBUE01237068">
    <property type="protein sequence ID" value="CAG6547503.1"/>
    <property type="molecule type" value="Transcribed_RNA"/>
</dbReference>
<dbReference type="EMBL" id="HBUE01237071">
    <property type="protein sequence ID" value="CAG6547508.1"/>
    <property type="molecule type" value="Transcribed_RNA"/>
</dbReference>
<dbReference type="EMBL" id="HBUE01237061">
    <property type="protein sequence ID" value="CAG6547492.1"/>
    <property type="molecule type" value="Transcribed_RNA"/>
</dbReference>
<dbReference type="EMBL" id="HBUE01237060">
    <property type="protein sequence ID" value="CAG6547490.1"/>
    <property type="molecule type" value="Transcribed_RNA"/>
</dbReference>
<dbReference type="EMBL" id="HBUE01343999">
    <property type="protein sequence ID" value="CAG6599696.1"/>
    <property type="molecule type" value="Transcribed_RNA"/>
</dbReference>
<dbReference type="EMBL" id="HBUE01343995">
    <property type="protein sequence ID" value="CAG6599691.1"/>
    <property type="molecule type" value="Transcribed_RNA"/>
</dbReference>
<dbReference type="EMBL" id="HBUE01344005">
    <property type="protein sequence ID" value="CAG6599708.1"/>
    <property type="molecule type" value="Transcribed_RNA"/>
</dbReference>
<accession>A0A8D8L0V4</accession>
<dbReference type="EMBL" id="HBUE01237066">
    <property type="protein sequence ID" value="CAG6547500.1"/>
    <property type="molecule type" value="Transcribed_RNA"/>
</dbReference>